<keyword evidence="3" id="KW-1185">Reference proteome</keyword>
<evidence type="ECO:0000313" key="3">
    <source>
        <dbReference type="Proteomes" id="UP001210339"/>
    </source>
</evidence>
<dbReference type="InterPro" id="IPR023577">
    <property type="entry name" value="CYTH_domain"/>
</dbReference>
<dbReference type="RefSeq" id="WP_271191205.1">
    <property type="nucleotide sequence ID" value="NZ_CP115667.1"/>
</dbReference>
<organism evidence="2 3">
    <name type="scientific">Peptoniphilus equinus</name>
    <dbReference type="NCBI Taxonomy" id="3016343"/>
    <lineage>
        <taxon>Bacteria</taxon>
        <taxon>Bacillati</taxon>
        <taxon>Bacillota</taxon>
        <taxon>Tissierellia</taxon>
        <taxon>Tissierellales</taxon>
        <taxon>Peptoniphilaceae</taxon>
        <taxon>Peptoniphilus</taxon>
    </lineage>
</organism>
<dbReference type="CDD" id="cd07890">
    <property type="entry name" value="CYTH-like_AC_IV-like"/>
    <property type="match status" value="1"/>
</dbReference>
<dbReference type="Pfam" id="PF01928">
    <property type="entry name" value="CYTH"/>
    <property type="match status" value="1"/>
</dbReference>
<dbReference type="Proteomes" id="UP001210339">
    <property type="component" value="Chromosome"/>
</dbReference>
<dbReference type="SUPFAM" id="SSF55154">
    <property type="entry name" value="CYTH-like phosphatases"/>
    <property type="match status" value="1"/>
</dbReference>
<evidence type="ECO:0000313" key="2">
    <source>
        <dbReference type="EMBL" id="WBW49674.1"/>
    </source>
</evidence>
<proteinExistence type="predicted"/>
<protein>
    <submittedName>
        <fullName evidence="2">Class IV adenylate cyclase</fullName>
    </submittedName>
</protein>
<dbReference type="InterPro" id="IPR033469">
    <property type="entry name" value="CYTH-like_dom_sf"/>
</dbReference>
<reference evidence="2 3" key="1">
    <citation type="submission" date="2023-01" db="EMBL/GenBank/DDBJ databases">
        <authorList>
            <person name="Lee S.H."/>
            <person name="Jung H.S."/>
            <person name="Yun J.U."/>
        </authorList>
    </citation>
    <scope>NUCLEOTIDE SEQUENCE [LARGE SCALE GENOMIC DNA]</scope>
    <source>
        <strain evidence="2 3">CBA3646</strain>
    </source>
</reference>
<evidence type="ECO:0000259" key="1">
    <source>
        <dbReference type="PROSITE" id="PS51707"/>
    </source>
</evidence>
<gene>
    <name evidence="2" type="ORF">O6R05_06645</name>
</gene>
<feature type="domain" description="CYTH" evidence="1">
    <location>
        <begin position="2"/>
        <end position="174"/>
    </location>
</feature>
<dbReference type="PANTHER" id="PTHR21028:SF2">
    <property type="entry name" value="CYTH DOMAIN-CONTAINING PROTEIN"/>
    <property type="match status" value="1"/>
</dbReference>
<dbReference type="Gene3D" id="2.40.320.10">
    <property type="entry name" value="Hypothetical Protein Pfu-838710-001"/>
    <property type="match status" value="1"/>
</dbReference>
<dbReference type="PANTHER" id="PTHR21028">
    <property type="entry name" value="SI:CH211-156B7.4"/>
    <property type="match status" value="1"/>
</dbReference>
<name>A0ABY7QSB4_9FIRM</name>
<dbReference type="EMBL" id="CP115667">
    <property type="protein sequence ID" value="WBW49674.1"/>
    <property type="molecule type" value="Genomic_DNA"/>
</dbReference>
<accession>A0ABY7QSB4</accession>
<sequence>MEREIEVKLLGIDLAALETKIKDLGGTKIAEEKQLNITVNSTTHPIPEEKGYLRIRTTKDDSGIVNYLTFKEQITDQGVRENVEHTVEFVGVSAMEDILRLMGYDMQQQGYKERTSYRFKTCRIDLDRWDEATYPLPYAEVEANSETELYLALEELGVPRDVVSTKSIAQLIEELKK</sequence>
<dbReference type="PROSITE" id="PS51707">
    <property type="entry name" value="CYTH"/>
    <property type="match status" value="1"/>
</dbReference>
<dbReference type="InterPro" id="IPR008173">
    <property type="entry name" value="Adenylyl_cyclase_CyaB"/>
</dbReference>